<proteinExistence type="predicted"/>
<name>A0A2I0H1V2_PUNGR</name>
<dbReference type="EMBL" id="PGOL01043055">
    <property type="protein sequence ID" value="PKH93900.1"/>
    <property type="molecule type" value="Genomic_DNA"/>
</dbReference>
<dbReference type="Proteomes" id="UP000233551">
    <property type="component" value="Unassembled WGS sequence"/>
</dbReference>
<feature type="region of interest" description="Disordered" evidence="1">
    <location>
        <begin position="48"/>
        <end position="81"/>
    </location>
</feature>
<reference evidence="2 3" key="1">
    <citation type="submission" date="2017-11" db="EMBL/GenBank/DDBJ databases">
        <title>De-novo sequencing of pomegranate (Punica granatum L.) genome.</title>
        <authorList>
            <person name="Akparov Z."/>
            <person name="Amiraslanov A."/>
            <person name="Hajiyeva S."/>
            <person name="Abbasov M."/>
            <person name="Kaur K."/>
            <person name="Hamwieh A."/>
            <person name="Solovyev V."/>
            <person name="Salamov A."/>
            <person name="Braich B."/>
            <person name="Kosarev P."/>
            <person name="Mahmoud A."/>
            <person name="Hajiyev E."/>
            <person name="Babayeva S."/>
            <person name="Izzatullayeva V."/>
            <person name="Mammadov A."/>
            <person name="Mammadov A."/>
            <person name="Sharifova S."/>
            <person name="Ojaghi J."/>
            <person name="Eynullazada K."/>
            <person name="Bayramov B."/>
            <person name="Abdulazimova A."/>
            <person name="Shahmuradov I."/>
        </authorList>
    </citation>
    <scope>NUCLEOTIDE SEQUENCE [LARGE SCALE GENOMIC DNA]</scope>
    <source>
        <strain evidence="3">cv. AG2017</strain>
        <tissue evidence="2">Leaf</tissue>
    </source>
</reference>
<feature type="non-terminal residue" evidence="2">
    <location>
        <position position="182"/>
    </location>
</feature>
<evidence type="ECO:0000313" key="3">
    <source>
        <dbReference type="Proteomes" id="UP000233551"/>
    </source>
</evidence>
<evidence type="ECO:0000313" key="2">
    <source>
        <dbReference type="EMBL" id="PKH93900.1"/>
    </source>
</evidence>
<organism evidence="2 3">
    <name type="scientific">Punica granatum</name>
    <name type="common">Pomegranate</name>
    <dbReference type="NCBI Taxonomy" id="22663"/>
    <lineage>
        <taxon>Eukaryota</taxon>
        <taxon>Viridiplantae</taxon>
        <taxon>Streptophyta</taxon>
        <taxon>Embryophyta</taxon>
        <taxon>Tracheophyta</taxon>
        <taxon>Spermatophyta</taxon>
        <taxon>Magnoliopsida</taxon>
        <taxon>eudicotyledons</taxon>
        <taxon>Gunneridae</taxon>
        <taxon>Pentapetalae</taxon>
        <taxon>rosids</taxon>
        <taxon>malvids</taxon>
        <taxon>Myrtales</taxon>
        <taxon>Lythraceae</taxon>
        <taxon>Punica</taxon>
    </lineage>
</organism>
<keyword evidence="3" id="KW-1185">Reference proteome</keyword>
<evidence type="ECO:0000256" key="1">
    <source>
        <dbReference type="SAM" id="MobiDB-lite"/>
    </source>
</evidence>
<accession>A0A2I0H1V2</accession>
<protein>
    <submittedName>
        <fullName evidence="2">Uncharacterized protein</fullName>
    </submittedName>
</protein>
<feature type="region of interest" description="Disordered" evidence="1">
    <location>
        <begin position="104"/>
        <end position="136"/>
    </location>
</feature>
<feature type="compositionally biased region" description="Low complexity" evidence="1">
    <location>
        <begin position="105"/>
        <end position="122"/>
    </location>
</feature>
<gene>
    <name evidence="2" type="ORF">CRG98_049813</name>
</gene>
<comment type="caution">
    <text evidence="2">The sequence shown here is derived from an EMBL/GenBank/DDBJ whole genome shotgun (WGS) entry which is preliminary data.</text>
</comment>
<dbReference type="AlphaFoldDB" id="A0A2I0H1V2"/>
<sequence length="182" mass="20218">MGTPSARPQTRPPAPKFPQLRLSLPPFALTLSLAETRSSFFLLLPHPREPQLDLSPETRSSRPAFSFLPDTRPPESSPFALDSPLNANRVDFFFWPQPGLTAQKPSPWSAAARSTSSSPAAAIKQRPSQPPRPYSVQQACSAQSSPVHPHRILARHGPAQLIQHFNFLIFFIYRIAPQLPKL</sequence>